<dbReference type="Proteomes" id="UP000708208">
    <property type="component" value="Unassembled WGS sequence"/>
</dbReference>
<evidence type="ECO:0000313" key="1">
    <source>
        <dbReference type="EMBL" id="CAG7823404.1"/>
    </source>
</evidence>
<keyword evidence="2" id="KW-1185">Reference proteome</keyword>
<evidence type="ECO:0000313" key="2">
    <source>
        <dbReference type="Proteomes" id="UP000708208"/>
    </source>
</evidence>
<dbReference type="AlphaFoldDB" id="A0A8J2KU58"/>
<reference evidence="1" key="1">
    <citation type="submission" date="2021-06" db="EMBL/GenBank/DDBJ databases">
        <authorList>
            <person name="Hodson N. C."/>
            <person name="Mongue J. A."/>
            <person name="Jaron S. K."/>
        </authorList>
    </citation>
    <scope>NUCLEOTIDE SEQUENCE</scope>
</reference>
<organism evidence="1 2">
    <name type="scientific">Allacma fusca</name>
    <dbReference type="NCBI Taxonomy" id="39272"/>
    <lineage>
        <taxon>Eukaryota</taxon>
        <taxon>Metazoa</taxon>
        <taxon>Ecdysozoa</taxon>
        <taxon>Arthropoda</taxon>
        <taxon>Hexapoda</taxon>
        <taxon>Collembola</taxon>
        <taxon>Symphypleona</taxon>
        <taxon>Sminthuridae</taxon>
        <taxon>Allacma</taxon>
    </lineage>
</organism>
<gene>
    <name evidence="1" type="ORF">AFUS01_LOCUS33623</name>
</gene>
<accession>A0A8J2KU58</accession>
<protein>
    <submittedName>
        <fullName evidence="1">Uncharacterized protein</fullName>
    </submittedName>
</protein>
<name>A0A8J2KU58_9HEXA</name>
<feature type="non-terminal residue" evidence="1">
    <location>
        <position position="1"/>
    </location>
</feature>
<dbReference type="EMBL" id="CAJVCH010529372">
    <property type="protein sequence ID" value="CAG7823404.1"/>
    <property type="molecule type" value="Genomic_DNA"/>
</dbReference>
<proteinExistence type="predicted"/>
<comment type="caution">
    <text evidence="1">The sequence shown here is derived from an EMBL/GenBank/DDBJ whole genome shotgun (WGS) entry which is preliminary data.</text>
</comment>
<sequence length="25" mass="2930">MYIEPDKPSLYVTLKIVPEPRVWVG</sequence>